<gene>
    <name evidence="1" type="primary">AVEN_192385_1</name>
    <name evidence="1" type="ORF">NPIL_33021</name>
</gene>
<dbReference type="AlphaFoldDB" id="A0A8X6TFY1"/>
<dbReference type="InterPro" id="IPR013950">
    <property type="entry name" value="Mis14/Nsl1"/>
</dbReference>
<dbReference type="PANTHER" id="PTHR31749">
    <property type="entry name" value="KINETOCHORE-ASSOCIATED PROTEIN NSL1 HOMOLOG"/>
    <property type="match status" value="1"/>
</dbReference>
<protein>
    <submittedName>
        <fullName evidence="1">Uncharacterized protein</fullName>
    </submittedName>
</protein>
<dbReference type="GO" id="GO:0000444">
    <property type="term" value="C:MIS12/MIND type complex"/>
    <property type="evidence" value="ECO:0007669"/>
    <property type="project" value="TreeGrafter"/>
</dbReference>
<dbReference type="EMBL" id="BMAW01056318">
    <property type="protein sequence ID" value="GFT05209.1"/>
    <property type="molecule type" value="Genomic_DNA"/>
</dbReference>
<evidence type="ECO:0000313" key="2">
    <source>
        <dbReference type="Proteomes" id="UP000887013"/>
    </source>
</evidence>
<comment type="caution">
    <text evidence="1">The sequence shown here is derived from an EMBL/GenBank/DDBJ whole genome shotgun (WGS) entry which is preliminary data.</text>
</comment>
<keyword evidence="2" id="KW-1185">Reference proteome</keyword>
<name>A0A8X6TFY1_NEPPI</name>
<proteinExistence type="predicted"/>
<dbReference type="OrthoDB" id="6429556at2759"/>
<sequence length="228" mass="26239">MDDSSHDSVTKTTSSLDYVDNKKIVDDDRIECSNSRHLDNILDVAVRHVTVLAESHLTESKNQFISRFKEVFKNTIEENVTVNGLPWVINKDNLSIDEKQEQNQETADALLSKLSNTLENTAHKRKHFPKQCCRVYSKQLMCERQNLKKAKIEHSTLLSTISFPRPPYSDKTNELSSVCEKINLAQRQIQAQVEALHQIQKKSEIAHNIVKEQKPHLEHLYDTGYISD</sequence>
<dbReference type="GO" id="GO:0000070">
    <property type="term" value="P:mitotic sister chromatid segregation"/>
    <property type="evidence" value="ECO:0007669"/>
    <property type="project" value="InterPro"/>
</dbReference>
<reference evidence="1" key="1">
    <citation type="submission" date="2020-08" db="EMBL/GenBank/DDBJ databases">
        <title>Multicomponent nature underlies the extraordinary mechanical properties of spider dragline silk.</title>
        <authorList>
            <person name="Kono N."/>
            <person name="Nakamura H."/>
            <person name="Mori M."/>
            <person name="Yoshida Y."/>
            <person name="Ohtoshi R."/>
            <person name="Malay A.D."/>
            <person name="Moran D.A.P."/>
            <person name="Tomita M."/>
            <person name="Numata K."/>
            <person name="Arakawa K."/>
        </authorList>
    </citation>
    <scope>NUCLEOTIDE SEQUENCE</scope>
</reference>
<accession>A0A8X6TFY1</accession>
<dbReference type="Proteomes" id="UP000887013">
    <property type="component" value="Unassembled WGS sequence"/>
</dbReference>
<evidence type="ECO:0000313" key="1">
    <source>
        <dbReference type="EMBL" id="GFT05209.1"/>
    </source>
</evidence>
<organism evidence="1 2">
    <name type="scientific">Nephila pilipes</name>
    <name type="common">Giant wood spider</name>
    <name type="synonym">Nephila maculata</name>
    <dbReference type="NCBI Taxonomy" id="299642"/>
    <lineage>
        <taxon>Eukaryota</taxon>
        <taxon>Metazoa</taxon>
        <taxon>Ecdysozoa</taxon>
        <taxon>Arthropoda</taxon>
        <taxon>Chelicerata</taxon>
        <taxon>Arachnida</taxon>
        <taxon>Araneae</taxon>
        <taxon>Araneomorphae</taxon>
        <taxon>Entelegynae</taxon>
        <taxon>Araneoidea</taxon>
        <taxon>Nephilidae</taxon>
        <taxon>Nephila</taxon>
    </lineage>
</organism>
<dbReference type="PANTHER" id="PTHR31749:SF3">
    <property type="entry name" value="KINETOCHORE-ASSOCIATED PROTEIN NSL1 HOMOLOG"/>
    <property type="match status" value="1"/>
</dbReference>